<dbReference type="GO" id="GO:0008270">
    <property type="term" value="F:zinc ion binding"/>
    <property type="evidence" value="ECO:0007669"/>
    <property type="project" value="UniProtKB-KW"/>
</dbReference>
<reference evidence="9" key="1">
    <citation type="submission" date="2022-07" db="EMBL/GenBank/DDBJ databases">
        <title>Phylogenomic reconstructions and comparative analyses of Kickxellomycotina fungi.</title>
        <authorList>
            <person name="Reynolds N.K."/>
            <person name="Stajich J.E."/>
            <person name="Barry K."/>
            <person name="Grigoriev I.V."/>
            <person name="Crous P."/>
            <person name="Smith M.E."/>
        </authorList>
    </citation>
    <scope>NUCLEOTIDE SEQUENCE</scope>
    <source>
        <strain evidence="9">RSA 861</strain>
    </source>
</reference>
<keyword evidence="2" id="KW-0479">Metal-binding</keyword>
<keyword evidence="4" id="KW-0862">Zinc</keyword>
<feature type="compositionally biased region" description="Basic residues" evidence="7">
    <location>
        <begin position="298"/>
        <end position="310"/>
    </location>
</feature>
<feature type="compositionally biased region" description="Low complexity" evidence="7">
    <location>
        <begin position="285"/>
        <end position="297"/>
    </location>
</feature>
<dbReference type="Proteomes" id="UP001150569">
    <property type="component" value="Unassembled WGS sequence"/>
</dbReference>
<dbReference type="EMBL" id="JANBPT010000215">
    <property type="protein sequence ID" value="KAJ1925631.1"/>
    <property type="molecule type" value="Genomic_DNA"/>
</dbReference>
<evidence type="ECO:0000256" key="2">
    <source>
        <dbReference type="ARBA" id="ARBA00022723"/>
    </source>
</evidence>
<proteinExistence type="predicted"/>
<keyword evidence="10" id="KW-1185">Reference proteome</keyword>
<dbReference type="Gene3D" id="3.30.50.10">
    <property type="entry name" value="Erythroid Transcription Factor GATA-1, subunit A"/>
    <property type="match status" value="1"/>
</dbReference>
<dbReference type="GO" id="GO:0000978">
    <property type="term" value="F:RNA polymerase II cis-regulatory region sequence-specific DNA binding"/>
    <property type="evidence" value="ECO:0007669"/>
    <property type="project" value="TreeGrafter"/>
</dbReference>
<dbReference type="SMART" id="SM00401">
    <property type="entry name" value="ZnF_GATA"/>
    <property type="match status" value="1"/>
</dbReference>
<dbReference type="Pfam" id="PF00320">
    <property type="entry name" value="GATA"/>
    <property type="match status" value="1"/>
</dbReference>
<feature type="region of interest" description="Disordered" evidence="7">
    <location>
        <begin position="444"/>
        <end position="473"/>
    </location>
</feature>
<organism evidence="9 10">
    <name type="scientific">Tieghemiomyces parasiticus</name>
    <dbReference type="NCBI Taxonomy" id="78921"/>
    <lineage>
        <taxon>Eukaryota</taxon>
        <taxon>Fungi</taxon>
        <taxon>Fungi incertae sedis</taxon>
        <taxon>Zoopagomycota</taxon>
        <taxon>Kickxellomycotina</taxon>
        <taxon>Dimargaritomycetes</taxon>
        <taxon>Dimargaritales</taxon>
        <taxon>Dimargaritaceae</taxon>
        <taxon>Tieghemiomyces</taxon>
    </lineage>
</organism>
<evidence type="ECO:0000313" key="10">
    <source>
        <dbReference type="Proteomes" id="UP001150569"/>
    </source>
</evidence>
<dbReference type="AlphaFoldDB" id="A0A9W8DZS5"/>
<dbReference type="InterPro" id="IPR013088">
    <property type="entry name" value="Znf_NHR/GATA"/>
</dbReference>
<accession>A0A9W8DZS5</accession>
<keyword evidence="3 6" id="KW-0863">Zinc-finger</keyword>
<evidence type="ECO:0000256" key="4">
    <source>
        <dbReference type="ARBA" id="ARBA00022833"/>
    </source>
</evidence>
<name>A0A9W8DZS5_9FUNG</name>
<dbReference type="PANTHER" id="PTHR10071">
    <property type="entry name" value="TRANSCRIPTION FACTOR GATA FAMILY MEMBER"/>
    <property type="match status" value="1"/>
</dbReference>
<dbReference type="OrthoDB" id="515401at2759"/>
<evidence type="ECO:0000256" key="5">
    <source>
        <dbReference type="ARBA" id="ARBA00023242"/>
    </source>
</evidence>
<dbReference type="InterPro" id="IPR039355">
    <property type="entry name" value="Transcription_factor_GATA"/>
</dbReference>
<dbReference type="CDD" id="cd00202">
    <property type="entry name" value="ZnF_GATA"/>
    <property type="match status" value="1"/>
</dbReference>
<dbReference type="GO" id="GO:0045944">
    <property type="term" value="P:positive regulation of transcription by RNA polymerase II"/>
    <property type="evidence" value="ECO:0007669"/>
    <property type="project" value="TreeGrafter"/>
</dbReference>
<evidence type="ECO:0000256" key="3">
    <source>
        <dbReference type="ARBA" id="ARBA00022771"/>
    </source>
</evidence>
<keyword evidence="5" id="KW-0539">Nucleus</keyword>
<evidence type="ECO:0000313" key="9">
    <source>
        <dbReference type="EMBL" id="KAJ1925631.1"/>
    </source>
</evidence>
<evidence type="ECO:0000256" key="6">
    <source>
        <dbReference type="PROSITE-ProRule" id="PRU00094"/>
    </source>
</evidence>
<protein>
    <submittedName>
        <fullName evidence="9">GATA type transcriptional activator of nitrogen-regulated proteins</fullName>
    </submittedName>
</protein>
<evidence type="ECO:0000256" key="7">
    <source>
        <dbReference type="SAM" id="MobiDB-lite"/>
    </source>
</evidence>
<dbReference type="GO" id="GO:0000981">
    <property type="term" value="F:DNA-binding transcription factor activity, RNA polymerase II-specific"/>
    <property type="evidence" value="ECO:0007669"/>
    <property type="project" value="TreeGrafter"/>
</dbReference>
<dbReference type="GO" id="GO:0000122">
    <property type="term" value="P:negative regulation of transcription by RNA polymerase II"/>
    <property type="evidence" value="ECO:0007669"/>
    <property type="project" value="TreeGrafter"/>
</dbReference>
<sequence length="537" mass="57596">MSVSVSVDTHNEPNYLATNYVADFLRTVNDVPEMTRDTIWYGGLDSRSTSISDFNSSPLTSPATVASAGQYSPPELQLADTSALPILDLECPISTFPSMESTSVNGHQYGSTSVDAQLQSFNLDAALSVFAHRQPVHLTLNPKPANMLSSPDLSPFTPKLPAYDGDISTQLNGTVEAMDFVSQMWDTTSSPALGPLDGAGLDHTTARLAQMLIDSQFNFWPPQAVPGFPSFRPLPTHHAPLAASGLPMAASAPPSPQEPTSFIGTSTPVFHSASGPIPVLSCLHSPTSGTFTTSPGPKRNKRPTARRRRSAGQSLPTRQVQVERALSAPPDHLATLSLIAGGPSADLPPGAILSTTTHPSATYDANGDLRLCANCGIIATPTWRRTRDAHILMCNACGLYYHNHRQLRPWLLSRSVVKKDRSGLSIWLATLPLSSVPPAFLTMGGIGPQSNSSGRGRSRGQVSNENHATTEHRPIRVGSLGRAIRSPSGECILVEDNPHCCRCARDSSEVSLHPCAQRAYYVCADCARDLQRRLNIL</sequence>
<dbReference type="InterPro" id="IPR000679">
    <property type="entry name" value="Znf_GATA"/>
</dbReference>
<gene>
    <name evidence="9" type="primary">SFU1_2</name>
    <name evidence="9" type="ORF">IWQ60_004454</name>
</gene>
<dbReference type="GO" id="GO:0005634">
    <property type="term" value="C:nucleus"/>
    <property type="evidence" value="ECO:0007669"/>
    <property type="project" value="UniProtKB-SubCell"/>
</dbReference>
<dbReference type="PANTHER" id="PTHR10071:SF281">
    <property type="entry name" value="BOX A-BINDING FACTOR-RELATED"/>
    <property type="match status" value="1"/>
</dbReference>
<dbReference type="PROSITE" id="PS50114">
    <property type="entry name" value="GATA_ZN_FINGER_2"/>
    <property type="match status" value="1"/>
</dbReference>
<feature type="domain" description="GATA-type" evidence="8">
    <location>
        <begin position="366"/>
        <end position="421"/>
    </location>
</feature>
<dbReference type="SUPFAM" id="SSF57716">
    <property type="entry name" value="Glucocorticoid receptor-like (DNA-binding domain)"/>
    <property type="match status" value="1"/>
</dbReference>
<comment type="caution">
    <text evidence="9">The sequence shown here is derived from an EMBL/GenBank/DDBJ whole genome shotgun (WGS) entry which is preliminary data.</text>
</comment>
<feature type="region of interest" description="Disordered" evidence="7">
    <location>
        <begin position="284"/>
        <end position="319"/>
    </location>
</feature>
<comment type="subcellular location">
    <subcellularLocation>
        <location evidence="1">Nucleus</location>
    </subcellularLocation>
</comment>
<evidence type="ECO:0000259" key="8">
    <source>
        <dbReference type="PROSITE" id="PS50114"/>
    </source>
</evidence>
<evidence type="ECO:0000256" key="1">
    <source>
        <dbReference type="ARBA" id="ARBA00004123"/>
    </source>
</evidence>